<gene>
    <name evidence="10" type="ORF">ALEPTO_LOCUS2621</name>
</gene>
<keyword evidence="5" id="KW-0560">Oxidoreductase</keyword>
<evidence type="ECO:0000259" key="9">
    <source>
        <dbReference type="PROSITE" id="PS51405"/>
    </source>
</evidence>
<evidence type="ECO:0000313" key="10">
    <source>
        <dbReference type="EMBL" id="CAG8483683.1"/>
    </source>
</evidence>
<dbReference type="GO" id="GO:0004601">
    <property type="term" value="F:peroxidase activity"/>
    <property type="evidence" value="ECO:0007669"/>
    <property type="project" value="UniProtKB-KW"/>
</dbReference>
<protein>
    <submittedName>
        <fullName evidence="10">5520_t:CDS:1</fullName>
    </submittedName>
</protein>
<evidence type="ECO:0000256" key="3">
    <source>
        <dbReference type="ARBA" id="ARBA00022617"/>
    </source>
</evidence>
<keyword evidence="6" id="KW-0408">Iron</keyword>
<accession>A0A9N8WHL0</accession>
<evidence type="ECO:0000313" key="11">
    <source>
        <dbReference type="Proteomes" id="UP000789508"/>
    </source>
</evidence>
<evidence type="ECO:0000256" key="1">
    <source>
        <dbReference type="ARBA" id="ARBA00001970"/>
    </source>
</evidence>
<comment type="similarity">
    <text evidence="7">Belongs to the chloroperoxidase family.</text>
</comment>
<dbReference type="Gene3D" id="1.10.489.10">
    <property type="entry name" value="Chloroperoxidase-like"/>
    <property type="match status" value="1"/>
</dbReference>
<comment type="cofactor">
    <cofactor evidence="1">
        <name>heme b</name>
        <dbReference type="ChEBI" id="CHEBI:60344"/>
    </cofactor>
</comment>
<evidence type="ECO:0000256" key="7">
    <source>
        <dbReference type="ARBA" id="ARBA00025795"/>
    </source>
</evidence>
<name>A0A9N8WHL0_9GLOM</name>
<keyword evidence="2" id="KW-0575">Peroxidase</keyword>
<evidence type="ECO:0000256" key="5">
    <source>
        <dbReference type="ARBA" id="ARBA00023002"/>
    </source>
</evidence>
<dbReference type="SUPFAM" id="SSF47571">
    <property type="entry name" value="Cloroperoxidase"/>
    <property type="match status" value="1"/>
</dbReference>
<keyword evidence="4" id="KW-0479">Metal-binding</keyword>
<comment type="caution">
    <text evidence="10">The sequence shown here is derived from an EMBL/GenBank/DDBJ whole genome shotgun (WGS) entry which is preliminary data.</text>
</comment>
<dbReference type="EMBL" id="CAJVPS010000404">
    <property type="protein sequence ID" value="CAG8483683.1"/>
    <property type="molecule type" value="Genomic_DNA"/>
</dbReference>
<reference evidence="10" key="1">
    <citation type="submission" date="2021-06" db="EMBL/GenBank/DDBJ databases">
        <authorList>
            <person name="Kallberg Y."/>
            <person name="Tangrot J."/>
            <person name="Rosling A."/>
        </authorList>
    </citation>
    <scope>NUCLEOTIDE SEQUENCE</scope>
    <source>
        <strain evidence="10">FL130A</strain>
    </source>
</reference>
<dbReference type="OrthoDB" id="407298at2759"/>
<keyword evidence="3" id="KW-0349">Heme</keyword>
<feature type="compositionally biased region" description="Basic and acidic residues" evidence="8">
    <location>
        <begin position="1"/>
        <end position="21"/>
    </location>
</feature>
<evidence type="ECO:0000256" key="8">
    <source>
        <dbReference type="SAM" id="MobiDB-lite"/>
    </source>
</evidence>
<organism evidence="10 11">
    <name type="scientific">Ambispora leptoticha</name>
    <dbReference type="NCBI Taxonomy" id="144679"/>
    <lineage>
        <taxon>Eukaryota</taxon>
        <taxon>Fungi</taxon>
        <taxon>Fungi incertae sedis</taxon>
        <taxon>Mucoromycota</taxon>
        <taxon>Glomeromycotina</taxon>
        <taxon>Glomeromycetes</taxon>
        <taxon>Archaeosporales</taxon>
        <taxon>Ambisporaceae</taxon>
        <taxon>Ambispora</taxon>
    </lineage>
</organism>
<proteinExistence type="inferred from homology"/>
<dbReference type="PROSITE" id="PS51405">
    <property type="entry name" value="HEME_HALOPEROXIDASE"/>
    <property type="match status" value="1"/>
</dbReference>
<evidence type="ECO:0000256" key="2">
    <source>
        <dbReference type="ARBA" id="ARBA00022559"/>
    </source>
</evidence>
<dbReference type="PANTHER" id="PTHR33577:SF9">
    <property type="entry name" value="PEROXIDASE STCC"/>
    <property type="match status" value="1"/>
</dbReference>
<keyword evidence="11" id="KW-1185">Reference proteome</keyword>
<evidence type="ECO:0000256" key="4">
    <source>
        <dbReference type="ARBA" id="ARBA00022723"/>
    </source>
</evidence>
<dbReference type="InterPro" id="IPR000028">
    <property type="entry name" value="Chloroperoxidase"/>
</dbReference>
<dbReference type="GO" id="GO:0046872">
    <property type="term" value="F:metal ion binding"/>
    <property type="evidence" value="ECO:0007669"/>
    <property type="project" value="UniProtKB-KW"/>
</dbReference>
<dbReference type="AlphaFoldDB" id="A0A9N8WHL0"/>
<feature type="domain" description="Heme haloperoxidase family profile" evidence="9">
    <location>
        <begin position="7"/>
        <end position="209"/>
    </location>
</feature>
<feature type="region of interest" description="Disordered" evidence="8">
    <location>
        <begin position="1"/>
        <end position="22"/>
    </location>
</feature>
<dbReference type="Proteomes" id="UP000789508">
    <property type="component" value="Unassembled WGS sequence"/>
</dbReference>
<dbReference type="InterPro" id="IPR036851">
    <property type="entry name" value="Chloroperoxidase-like_sf"/>
</dbReference>
<dbReference type="PANTHER" id="PTHR33577">
    <property type="entry name" value="STERIGMATOCYSTIN BIOSYNTHESIS PEROXIDASE STCC-RELATED"/>
    <property type="match status" value="1"/>
</dbReference>
<sequence>MTESKDIDREWRPPGENDKRSPCPALNILANHGYLPRDGKNYTPEQMRDAMQQHFNVSKGFAYTLAKVSTLLLGENGKLSLDQLKAHNVIEHDASLSRKDANLGDNSKIDRELVDQLVSLHVNGKINADSLANARNIRIDQCVKENKEFTYGLRQRALSFGESALLLMTFGGEKKEISVDDLKCILLEEKLPKDWKPSEKAITFWSLNKFGRDPEEAKSI</sequence>
<dbReference type="Pfam" id="PF01328">
    <property type="entry name" value="Peroxidase_2"/>
    <property type="match status" value="1"/>
</dbReference>
<evidence type="ECO:0000256" key="6">
    <source>
        <dbReference type="ARBA" id="ARBA00023004"/>
    </source>
</evidence>